<dbReference type="AlphaFoldDB" id="A0A5A8EHC6"/>
<feature type="region of interest" description="Disordered" evidence="1">
    <location>
        <begin position="116"/>
        <end position="164"/>
    </location>
</feature>
<evidence type="ECO:0000313" key="4">
    <source>
        <dbReference type="EMBL" id="KAA0170580.1"/>
    </source>
</evidence>
<evidence type="ECO:0000259" key="2">
    <source>
        <dbReference type="SMART" id="SM00717"/>
    </source>
</evidence>
<dbReference type="PANTHER" id="PTHR22929:SF0">
    <property type="entry name" value="TRANSCRIPTION FACTOR TFIIIB COMPONENT B'' HOMOLOG"/>
    <property type="match status" value="1"/>
</dbReference>
<dbReference type="Pfam" id="PF15963">
    <property type="entry name" value="Myb_DNA-bind_7"/>
    <property type="match status" value="1"/>
</dbReference>
<feature type="compositionally biased region" description="Basic residues" evidence="1">
    <location>
        <begin position="292"/>
        <end position="301"/>
    </location>
</feature>
<dbReference type="InterPro" id="IPR039467">
    <property type="entry name" value="TFIIIB_B''_Myb"/>
</dbReference>
<evidence type="ECO:0000256" key="1">
    <source>
        <dbReference type="SAM" id="MobiDB-lite"/>
    </source>
</evidence>
<evidence type="ECO:0000313" key="6">
    <source>
        <dbReference type="Proteomes" id="UP000322899"/>
    </source>
</evidence>
<feature type="domain" description="Myb-like" evidence="2">
    <location>
        <begin position="45"/>
        <end position="93"/>
    </location>
</feature>
<accession>A0A5A8EHC6</accession>
<feature type="compositionally biased region" description="Basic and acidic residues" evidence="1">
    <location>
        <begin position="116"/>
        <end position="131"/>
    </location>
</feature>
<dbReference type="InterPro" id="IPR001005">
    <property type="entry name" value="SANT/Myb"/>
</dbReference>
<organism evidence="5 6">
    <name type="scientific">Cafeteria roenbergensis</name>
    <name type="common">Marine flagellate</name>
    <dbReference type="NCBI Taxonomy" id="33653"/>
    <lineage>
        <taxon>Eukaryota</taxon>
        <taxon>Sar</taxon>
        <taxon>Stramenopiles</taxon>
        <taxon>Bigyra</taxon>
        <taxon>Opalozoa</taxon>
        <taxon>Bicosoecida</taxon>
        <taxon>Cafeteriaceae</taxon>
        <taxon>Cafeteria</taxon>
    </lineage>
</organism>
<sequence length="301" mass="31701">MIVDRTSLVVGPRSAEQLAADEAAMEVVDDTGTFATSSSFSSRAKALRWTEDETRCFYKGLRTFGLDFGLLATLFPRRRRSQIKAMYSRELRARPALVNAALMCPLPPDVDTVRERIKEHQQREKDAERAKRVGVGAQSDSDDEPVGDDAEGAEEGGPSGPRTMRTHEEALAAAAGEADDADESIGAKTFDAAALLAGVSLPAARRGGTSKKKQRARAAAAAAAAPAASSGPSTAALKGSAAAPAAAAGDVEIEGELEDELGGEADEEEDDEDADLEDDDDGGLFSATMAKARARRHEHDD</sequence>
<dbReference type="Proteomes" id="UP000324907">
    <property type="component" value="Unassembled WGS sequence"/>
</dbReference>
<dbReference type="GO" id="GO:0070898">
    <property type="term" value="P:RNA polymerase III preinitiation complex assembly"/>
    <property type="evidence" value="ECO:0007669"/>
    <property type="project" value="TreeGrafter"/>
</dbReference>
<dbReference type="Proteomes" id="UP000322899">
    <property type="component" value="Unassembled WGS sequence"/>
</dbReference>
<gene>
    <name evidence="5" type="ORF">FNF27_01965</name>
    <name evidence="4" type="ORF">FNF28_01342</name>
    <name evidence="3" type="ORF">FNF31_00054</name>
</gene>
<evidence type="ECO:0000313" key="3">
    <source>
        <dbReference type="EMBL" id="KAA0168893.1"/>
    </source>
</evidence>
<protein>
    <recommendedName>
        <fullName evidence="2">Myb-like domain-containing protein</fullName>
    </recommendedName>
</protein>
<dbReference type="GO" id="GO:0000126">
    <property type="term" value="C:transcription factor TFIIIB complex"/>
    <property type="evidence" value="ECO:0007669"/>
    <property type="project" value="TreeGrafter"/>
</dbReference>
<proteinExistence type="predicted"/>
<dbReference type="PANTHER" id="PTHR22929">
    <property type="entry name" value="RNA POLYMERASE III TRANSCRIPTION INITIATION FACTOR B"/>
    <property type="match status" value="1"/>
</dbReference>
<feature type="compositionally biased region" description="Low complexity" evidence="1">
    <location>
        <begin position="217"/>
        <end position="248"/>
    </location>
</feature>
<reference evidence="6 7" key="1">
    <citation type="submission" date="2019-07" db="EMBL/GenBank/DDBJ databases">
        <title>Genomes of Cafeteria roenbergensis.</title>
        <authorList>
            <person name="Fischer M.G."/>
            <person name="Hackl T."/>
            <person name="Roman M."/>
        </authorList>
    </citation>
    <scope>NUCLEOTIDE SEQUENCE [LARGE SCALE GENOMIC DNA]</scope>
    <source>
        <strain evidence="3 8">Cflag</strain>
        <strain evidence="5 6">E4-10P</strain>
        <strain evidence="4 7">RCC970-E3</strain>
    </source>
</reference>
<dbReference type="EMBL" id="VLTO01000007">
    <property type="protein sequence ID" value="KAA0176684.1"/>
    <property type="molecule type" value="Genomic_DNA"/>
</dbReference>
<feature type="region of interest" description="Disordered" evidence="1">
    <location>
        <begin position="200"/>
        <end position="301"/>
    </location>
</feature>
<dbReference type="InterPro" id="IPR009057">
    <property type="entry name" value="Homeodomain-like_sf"/>
</dbReference>
<feature type="compositionally biased region" description="Acidic residues" evidence="1">
    <location>
        <begin position="251"/>
        <end position="282"/>
    </location>
</feature>
<evidence type="ECO:0000313" key="7">
    <source>
        <dbReference type="Proteomes" id="UP000324907"/>
    </source>
</evidence>
<comment type="caution">
    <text evidence="5">The sequence shown here is derived from an EMBL/GenBank/DDBJ whole genome shotgun (WGS) entry which is preliminary data.</text>
</comment>
<dbReference type="GO" id="GO:0001156">
    <property type="term" value="F:TFIIIC-class transcription factor complex binding"/>
    <property type="evidence" value="ECO:0007669"/>
    <property type="project" value="TreeGrafter"/>
</dbReference>
<dbReference type="EMBL" id="VLTL01000012">
    <property type="protein sequence ID" value="KAA0170580.1"/>
    <property type="molecule type" value="Genomic_DNA"/>
</dbReference>
<evidence type="ECO:0000313" key="5">
    <source>
        <dbReference type="EMBL" id="KAA0176684.1"/>
    </source>
</evidence>
<dbReference type="OrthoDB" id="272624at2759"/>
<dbReference type="SUPFAM" id="SSF46689">
    <property type="entry name" value="Homeodomain-like"/>
    <property type="match status" value="1"/>
</dbReference>
<dbReference type="EMBL" id="VLTM01000001">
    <property type="protein sequence ID" value="KAA0168893.1"/>
    <property type="molecule type" value="Genomic_DNA"/>
</dbReference>
<name>A0A5A8EHC6_CAFRO</name>
<dbReference type="SMART" id="SM00717">
    <property type="entry name" value="SANT"/>
    <property type="match status" value="1"/>
</dbReference>
<dbReference type="Proteomes" id="UP000325113">
    <property type="component" value="Unassembled WGS sequence"/>
</dbReference>
<evidence type="ECO:0000313" key="8">
    <source>
        <dbReference type="Proteomes" id="UP000325113"/>
    </source>
</evidence>
<feature type="compositionally biased region" description="Acidic residues" evidence="1">
    <location>
        <begin position="140"/>
        <end position="154"/>
    </location>
</feature>
<dbReference type="Gene3D" id="1.20.58.1880">
    <property type="match status" value="1"/>
</dbReference>